<dbReference type="NCBIfam" id="TIGR00913">
    <property type="entry name" value="2A0310"/>
    <property type="match status" value="1"/>
</dbReference>
<dbReference type="GeneID" id="30987604"/>
<dbReference type="Gene3D" id="1.20.1740.10">
    <property type="entry name" value="Amino acid/polyamine transporter I"/>
    <property type="match status" value="1"/>
</dbReference>
<evidence type="ECO:0000313" key="8">
    <source>
        <dbReference type="EMBL" id="ODV71090.1"/>
    </source>
</evidence>
<reference evidence="8 9" key="1">
    <citation type="journal article" date="2016" name="Proc. Natl. Acad. Sci. U.S.A.">
        <title>Comparative genomics of biotechnologically important yeasts.</title>
        <authorList>
            <person name="Riley R."/>
            <person name="Haridas S."/>
            <person name="Wolfe K.H."/>
            <person name="Lopes M.R."/>
            <person name="Hittinger C.T."/>
            <person name="Goeker M."/>
            <person name="Salamov A.A."/>
            <person name="Wisecaver J.H."/>
            <person name="Long T.M."/>
            <person name="Calvey C.H."/>
            <person name="Aerts A.L."/>
            <person name="Barry K.W."/>
            <person name="Choi C."/>
            <person name="Clum A."/>
            <person name="Coughlan A.Y."/>
            <person name="Deshpande S."/>
            <person name="Douglass A.P."/>
            <person name="Hanson S.J."/>
            <person name="Klenk H.-P."/>
            <person name="LaButti K.M."/>
            <person name="Lapidus A."/>
            <person name="Lindquist E.A."/>
            <person name="Lipzen A.M."/>
            <person name="Meier-Kolthoff J.P."/>
            <person name="Ohm R.A."/>
            <person name="Otillar R.P."/>
            <person name="Pangilinan J.L."/>
            <person name="Peng Y."/>
            <person name="Rokas A."/>
            <person name="Rosa C.A."/>
            <person name="Scheuner C."/>
            <person name="Sibirny A.A."/>
            <person name="Slot J.C."/>
            <person name="Stielow J.B."/>
            <person name="Sun H."/>
            <person name="Kurtzman C.P."/>
            <person name="Blackwell M."/>
            <person name="Grigoriev I.V."/>
            <person name="Jeffries T.W."/>
        </authorList>
    </citation>
    <scope>NUCLEOTIDE SEQUENCE [LARGE SCALE GENOMIC DNA]</scope>
    <source>
        <strain evidence="9">ATCC 18201 / CBS 1600 / BCRC 20928 / JCM 3617 / NBRC 0987 / NRRL Y-1542</strain>
    </source>
</reference>
<evidence type="ECO:0000256" key="5">
    <source>
        <dbReference type="ARBA" id="ARBA00023136"/>
    </source>
</evidence>
<keyword evidence="4 6" id="KW-1133">Transmembrane helix</keyword>
<dbReference type="STRING" id="983966.A0A1E4RV12"/>
<feature type="transmembrane region" description="Helical" evidence="6">
    <location>
        <begin position="367"/>
        <end position="388"/>
    </location>
</feature>
<feature type="transmembrane region" description="Helical" evidence="6">
    <location>
        <begin position="517"/>
        <end position="537"/>
    </location>
</feature>
<evidence type="ECO:0000256" key="3">
    <source>
        <dbReference type="ARBA" id="ARBA00022692"/>
    </source>
</evidence>
<feature type="transmembrane region" description="Helical" evidence="6">
    <location>
        <begin position="121"/>
        <end position="141"/>
    </location>
</feature>
<keyword evidence="2" id="KW-0813">Transport</keyword>
<feature type="transmembrane region" description="Helical" evidence="6">
    <location>
        <begin position="225"/>
        <end position="247"/>
    </location>
</feature>
<dbReference type="AlphaFoldDB" id="A0A1E4RV12"/>
<dbReference type="OMA" id="CLSIPIM"/>
<dbReference type="RefSeq" id="XP_020068129.1">
    <property type="nucleotide sequence ID" value="XM_020213208.2"/>
</dbReference>
<keyword evidence="5 6" id="KW-0472">Membrane</keyword>
<organism evidence="8 9">
    <name type="scientific">Cyberlindnera jadinii (strain ATCC 18201 / CBS 1600 / BCRC 20928 / JCM 3617 / NBRC 0987 / NRRL Y-1542)</name>
    <name type="common">Torula yeast</name>
    <name type="synonym">Candida utilis</name>
    <dbReference type="NCBI Taxonomy" id="983966"/>
    <lineage>
        <taxon>Eukaryota</taxon>
        <taxon>Fungi</taxon>
        <taxon>Dikarya</taxon>
        <taxon>Ascomycota</taxon>
        <taxon>Saccharomycotina</taxon>
        <taxon>Saccharomycetes</taxon>
        <taxon>Phaffomycetales</taxon>
        <taxon>Phaffomycetaceae</taxon>
        <taxon>Cyberlindnera</taxon>
    </lineage>
</organism>
<keyword evidence="9" id="KW-1185">Reference proteome</keyword>
<evidence type="ECO:0000256" key="4">
    <source>
        <dbReference type="ARBA" id="ARBA00022989"/>
    </source>
</evidence>
<name>A0A1E4RV12_CYBJN</name>
<feature type="transmembrane region" description="Helical" evidence="6">
    <location>
        <begin position="89"/>
        <end position="109"/>
    </location>
</feature>
<dbReference type="InterPro" id="IPR004762">
    <property type="entry name" value="Amino_acid_permease_fungi"/>
</dbReference>
<feature type="transmembrane region" description="Helical" evidence="6">
    <location>
        <begin position="307"/>
        <end position="328"/>
    </location>
</feature>
<dbReference type="GO" id="GO:0015171">
    <property type="term" value="F:amino acid transmembrane transporter activity"/>
    <property type="evidence" value="ECO:0007669"/>
    <property type="project" value="TreeGrafter"/>
</dbReference>
<evidence type="ECO:0000313" key="9">
    <source>
        <dbReference type="Proteomes" id="UP000094389"/>
    </source>
</evidence>
<dbReference type="InterPro" id="IPR004841">
    <property type="entry name" value="AA-permease/SLC12A_dom"/>
</dbReference>
<feature type="transmembrane region" description="Helical" evidence="6">
    <location>
        <begin position="481"/>
        <end position="505"/>
    </location>
</feature>
<dbReference type="GO" id="GO:0016020">
    <property type="term" value="C:membrane"/>
    <property type="evidence" value="ECO:0007669"/>
    <property type="project" value="UniProtKB-SubCell"/>
</dbReference>
<sequence>MMSDLEKLPAGVTVKSTSNEGITQSQISIDSSDDGSRGVFNRVKHSFKRRQVVLPADVDLDSLDEQTRRNVILAHQPLKIALKTRHLQMIAIGGTLGTGLFIGLGYSLAQGPGSCLIGFSLVGLGIYCVIQAGAEMLIAYPVNGSFATHVTRFVDPALGFTIASNYALAWLISFPSELIGVSMTISYWNTSVDPAVWIAISWVFIVSLNLFGVRAYGESEFWLSIIKVIAIIIFIIIGIVLICGGGPNSQGYIGARYWHDPGSFVHPVLKSICSTLISAGFSFGGSELAILSAEAEAKSISRATKQVFWRISLFYITTIVVISCLVPYNDPRLLGGDTSEDITASPFVIALSNTGAMGSRISHFMNAVILVAVLSVSNSCVFASSRVIQALGASGQLPDIFAYIDNEGRPLVGILVSATIGLLGFLVDSSNQSTVFTWLFSLCSISSFFTWSSICLAHIRFRLALKKQGRSTEELGYKATLGIYGSVLGVIVMALIIIGEIWISIFPIGSPADVETFFQNCLSIPLMIVVFLSYRLWAGKFFSGLYTPLDKVDLDTGKRYQDVDLLIQQRAEDKARLRSKPLYYRLYRFFC</sequence>
<evidence type="ECO:0000256" key="1">
    <source>
        <dbReference type="ARBA" id="ARBA00004141"/>
    </source>
</evidence>
<gene>
    <name evidence="8" type="ORF">CYBJADRAFT_144152</name>
</gene>
<proteinExistence type="predicted"/>
<evidence type="ECO:0000256" key="2">
    <source>
        <dbReference type="ARBA" id="ARBA00022448"/>
    </source>
</evidence>
<evidence type="ECO:0000259" key="7">
    <source>
        <dbReference type="Pfam" id="PF00324"/>
    </source>
</evidence>
<dbReference type="InterPro" id="IPR050524">
    <property type="entry name" value="APC_YAT"/>
</dbReference>
<feature type="non-terminal residue" evidence="8">
    <location>
        <position position="591"/>
    </location>
</feature>
<dbReference type="PANTHER" id="PTHR43341">
    <property type="entry name" value="AMINO ACID PERMEASE"/>
    <property type="match status" value="1"/>
</dbReference>
<dbReference type="OrthoDB" id="3900342at2759"/>
<comment type="subcellular location">
    <subcellularLocation>
        <location evidence="1">Membrane</location>
        <topology evidence="1">Multi-pass membrane protein</topology>
    </subcellularLocation>
</comment>
<dbReference type="Proteomes" id="UP000094389">
    <property type="component" value="Unassembled WGS sequence"/>
</dbReference>
<protein>
    <submittedName>
        <fullName evidence="8">Amino acid permease</fullName>
    </submittedName>
</protein>
<accession>A0A1E4RV12</accession>
<dbReference type="PANTHER" id="PTHR43341:SF10">
    <property type="entry name" value="S-ADENOSYLMETHIONINE PERMEASE SAM3-RELATED"/>
    <property type="match status" value="1"/>
</dbReference>
<feature type="domain" description="Amino acid permease/ SLC12A" evidence="7">
    <location>
        <begin position="86"/>
        <end position="542"/>
    </location>
</feature>
<feature type="transmembrane region" description="Helical" evidence="6">
    <location>
        <begin position="194"/>
        <end position="213"/>
    </location>
</feature>
<keyword evidence="3 6" id="KW-0812">Transmembrane</keyword>
<dbReference type="FunFam" id="1.20.1740.10:FF:000001">
    <property type="entry name" value="Amino acid permease"/>
    <property type="match status" value="1"/>
</dbReference>
<dbReference type="PIRSF" id="PIRSF006060">
    <property type="entry name" value="AA_transporter"/>
    <property type="match status" value="1"/>
</dbReference>
<evidence type="ECO:0000256" key="6">
    <source>
        <dbReference type="SAM" id="Phobius"/>
    </source>
</evidence>
<feature type="transmembrane region" description="Helical" evidence="6">
    <location>
        <begin position="439"/>
        <end position="461"/>
    </location>
</feature>
<feature type="transmembrane region" description="Helical" evidence="6">
    <location>
        <begin position="409"/>
        <end position="427"/>
    </location>
</feature>
<dbReference type="Pfam" id="PF00324">
    <property type="entry name" value="AA_permease"/>
    <property type="match status" value="1"/>
</dbReference>
<dbReference type="EMBL" id="KV453945">
    <property type="protein sequence ID" value="ODV71090.1"/>
    <property type="molecule type" value="Genomic_DNA"/>
</dbReference>